<name>A0AA41ULD8_9BACT</name>
<feature type="binding site" evidence="5">
    <location>
        <position position="427"/>
    </location>
    <ligand>
        <name>substrate</name>
    </ligand>
</feature>
<feature type="binding site" evidence="6">
    <location>
        <begin position="149"/>
        <end position="155"/>
    </location>
    <ligand>
        <name>FAD</name>
        <dbReference type="ChEBI" id="CHEBI:57692"/>
    </ligand>
</feature>
<dbReference type="PROSITE" id="PS51387">
    <property type="entry name" value="FAD_PCMH"/>
    <property type="match status" value="1"/>
</dbReference>
<dbReference type="EMBL" id="JALJRB010000024">
    <property type="protein sequence ID" value="MCJ8502347.1"/>
    <property type="molecule type" value="Genomic_DNA"/>
</dbReference>
<feature type="site" description="Important for enzyme activity" evidence="7">
    <location>
        <position position="340"/>
    </location>
</feature>
<dbReference type="GO" id="GO:0071949">
    <property type="term" value="F:FAD binding"/>
    <property type="evidence" value="ECO:0007669"/>
    <property type="project" value="InterPro"/>
</dbReference>
<evidence type="ECO:0000256" key="7">
    <source>
        <dbReference type="PIRSR" id="PIRSR625650-4"/>
    </source>
</evidence>
<dbReference type="GO" id="GO:0008609">
    <property type="term" value="F:alkylglycerone-phosphate synthase activity"/>
    <property type="evidence" value="ECO:0007669"/>
    <property type="project" value="InterPro"/>
</dbReference>
<evidence type="ECO:0000256" key="5">
    <source>
        <dbReference type="PIRSR" id="PIRSR625650-2"/>
    </source>
</evidence>
<dbReference type="Gene3D" id="1.10.45.10">
    <property type="entry name" value="Vanillyl-alcohol Oxidase, Chain A, domain 4"/>
    <property type="match status" value="1"/>
</dbReference>
<dbReference type="InterPro" id="IPR004113">
    <property type="entry name" value="FAD-bd_oxidored_4_C"/>
</dbReference>
<feature type="domain" description="FAD-binding PCMH-type" evidence="8">
    <location>
        <begin position="113"/>
        <end position="303"/>
    </location>
</feature>
<comment type="caution">
    <text evidence="9">The sequence shown here is derived from an EMBL/GenBank/DDBJ whole genome shotgun (WGS) entry which is preliminary data.</text>
</comment>
<dbReference type="InterPro" id="IPR016166">
    <property type="entry name" value="FAD-bd_PCMH"/>
</dbReference>
<dbReference type="GO" id="GO:0008610">
    <property type="term" value="P:lipid biosynthetic process"/>
    <property type="evidence" value="ECO:0007669"/>
    <property type="project" value="InterPro"/>
</dbReference>
<evidence type="ECO:0000256" key="6">
    <source>
        <dbReference type="PIRSR" id="PIRSR625650-3"/>
    </source>
</evidence>
<keyword evidence="3 6" id="KW-0274">FAD</keyword>
<dbReference type="InterPro" id="IPR016171">
    <property type="entry name" value="Vanillyl_alc_oxidase_C-sub2"/>
</dbReference>
<evidence type="ECO:0000313" key="9">
    <source>
        <dbReference type="EMBL" id="MCJ8502347.1"/>
    </source>
</evidence>
<reference evidence="9" key="1">
    <citation type="submission" date="2022-04" db="EMBL/GenBank/DDBJ databases">
        <title>Desulfatitalea alkaliphila sp. nov., a novel anaerobic sulfate-reducing bacterium isolated from terrestrial mud volcano, Taman Peninsula, Russia.</title>
        <authorList>
            <person name="Khomyakova M.A."/>
            <person name="Merkel A.Y."/>
            <person name="Slobodkin A.I."/>
        </authorList>
    </citation>
    <scope>NUCLEOTIDE SEQUENCE</scope>
    <source>
        <strain evidence="9">M08but</strain>
    </source>
</reference>
<evidence type="ECO:0000256" key="3">
    <source>
        <dbReference type="ARBA" id="ARBA00022827"/>
    </source>
</evidence>
<proteinExistence type="inferred from homology"/>
<dbReference type="PANTHER" id="PTHR46568:SF1">
    <property type="entry name" value="ALKYLDIHYDROXYACETONEPHOSPHATE SYNTHASE, PEROXISOMAL"/>
    <property type="match status" value="1"/>
</dbReference>
<dbReference type="Pfam" id="PF02913">
    <property type="entry name" value="FAD-oxidase_C"/>
    <property type="match status" value="1"/>
</dbReference>
<feature type="active site" description="Proton donor/acceptor" evidence="4">
    <location>
        <position position="483"/>
    </location>
</feature>
<evidence type="ECO:0000256" key="2">
    <source>
        <dbReference type="ARBA" id="ARBA00022630"/>
    </source>
</evidence>
<dbReference type="SUPFAM" id="SSF55103">
    <property type="entry name" value="FAD-linked oxidases, C-terminal domain"/>
    <property type="match status" value="1"/>
</dbReference>
<dbReference type="Gene3D" id="3.30.70.3450">
    <property type="match status" value="1"/>
</dbReference>
<dbReference type="Pfam" id="PF01565">
    <property type="entry name" value="FAD_binding_4"/>
    <property type="match status" value="1"/>
</dbReference>
<dbReference type="Gene3D" id="3.30.465.10">
    <property type="match status" value="1"/>
</dbReference>
<dbReference type="InterPro" id="IPR016164">
    <property type="entry name" value="FAD-linked_Oxase-like_C"/>
</dbReference>
<comment type="similarity">
    <text evidence="1">Belongs to the FAD-binding oxidoreductase/transferase type 4 family.</text>
</comment>
<keyword evidence="2" id="KW-0285">Flavoprotein</keyword>
<evidence type="ECO:0000313" key="10">
    <source>
        <dbReference type="Proteomes" id="UP001165427"/>
    </source>
</evidence>
<dbReference type="SUPFAM" id="SSF56176">
    <property type="entry name" value="FAD-binding/transporter-associated domain-like"/>
    <property type="match status" value="1"/>
</dbReference>
<keyword evidence="10" id="KW-1185">Reference proteome</keyword>
<dbReference type="InterPro" id="IPR036318">
    <property type="entry name" value="FAD-bd_PCMH-like_sf"/>
</dbReference>
<evidence type="ECO:0000256" key="4">
    <source>
        <dbReference type="PIRSR" id="PIRSR625650-1"/>
    </source>
</evidence>
<evidence type="ECO:0000259" key="8">
    <source>
        <dbReference type="PROSITE" id="PS51387"/>
    </source>
</evidence>
<dbReference type="AlphaFoldDB" id="A0AA41ULD8"/>
<evidence type="ECO:0000256" key="1">
    <source>
        <dbReference type="ARBA" id="ARBA00008000"/>
    </source>
</evidence>
<dbReference type="InterPro" id="IPR006094">
    <property type="entry name" value="Oxid_FAD_bind_N"/>
</dbReference>
<comment type="cofactor">
    <cofactor evidence="6">
        <name>FAD</name>
        <dbReference type="ChEBI" id="CHEBI:57692"/>
    </cofactor>
</comment>
<dbReference type="InterPro" id="IPR016169">
    <property type="entry name" value="FAD-bd_PCMH_sub2"/>
</dbReference>
<dbReference type="Proteomes" id="UP001165427">
    <property type="component" value="Unassembled WGS sequence"/>
</dbReference>
<dbReference type="Gene3D" id="3.30.300.330">
    <property type="match status" value="1"/>
</dbReference>
<organism evidence="9 10">
    <name type="scientific">Desulfatitalea alkaliphila</name>
    <dbReference type="NCBI Taxonomy" id="2929485"/>
    <lineage>
        <taxon>Bacteria</taxon>
        <taxon>Pseudomonadati</taxon>
        <taxon>Thermodesulfobacteriota</taxon>
        <taxon>Desulfobacteria</taxon>
        <taxon>Desulfobacterales</taxon>
        <taxon>Desulfosarcinaceae</taxon>
        <taxon>Desulfatitalea</taxon>
    </lineage>
</organism>
<sequence length="562" mass="62406">MSPSANPPAWLKQPPPPGSYRSIFKWGAPDRFHHPKPALLDYLQARLGLRREDWQQPRHTGLETIAPPEGPRLAAEHIERLSAIVGPENAQTDPFARLRFAHGQSAEEILQLRRQQPRAVADLVLHPRHREDVVTIVRYCHQARIPVTPFGGGSSVTLGVRPALGGVTLAMTTHMHRVLAFNETNQTITVEPGLFGPAYEDYLRRAPEHFGARRRYTGGHFPQSFEYSTVGGWIATLGAGQQSTYYGDIYDLVLSQTCVTPAGTITTAEYPASATGPKINDILKGSEGALGVLVAATLKVFRHRPRARRCFAYMLPTWETAVLAAREISQGEFGRPAMLRISDGAETEAALQMYGLGHPLVDKLLRLGGLPARQRSLLIGQSDGEPGFARHVARQSGRICRRLGGRWLSGYPARRWARTRFLDPYLRDDLFDMGILIDTLETAVPWDRLAHVHAGVRAAITARPRTLCLTHASHFYPQGTNLYFIFITPLPEIEDYQAFQRSIIQRIAACGGSLSHHHGVGKMMGPMMEQHLGKEQMAVLRVLKNHFDPHHIMNPGGTLGLE</sequence>
<protein>
    <submittedName>
        <fullName evidence="9">FAD-binding oxidoreductase</fullName>
    </submittedName>
</protein>
<dbReference type="InterPro" id="IPR025650">
    <property type="entry name" value="Alkyl-DHAP_Synthase"/>
</dbReference>
<gene>
    <name evidence="9" type="ORF">MRX98_17315</name>
</gene>
<accession>A0AA41ULD8</accession>
<dbReference type="RefSeq" id="WP_246912994.1">
    <property type="nucleotide sequence ID" value="NZ_JALJRB010000024.1"/>
</dbReference>
<dbReference type="PANTHER" id="PTHR46568">
    <property type="entry name" value="ALKYLDIHYDROXYACETONEPHOSPHATE SYNTHASE, PEROXISOMAL"/>
    <property type="match status" value="1"/>
</dbReference>